<reference evidence="3" key="1">
    <citation type="submission" date="2018-03" db="EMBL/GenBank/DDBJ databases">
        <title>Multiplexed Activation and Characterization of a Cryptic Gene Cluster Reveal Two Series of Aromatic Polyketides Generated by a Divergent Biosynthetic Pathway.</title>
        <authorList>
            <person name="Ji Z.-Y."/>
            <person name="Nie Q.-Y."/>
            <person name="Yin Y."/>
            <person name="Zhang M."/>
            <person name="Pan H.-X."/>
            <person name="Hou X.-F."/>
            <person name="Tang G.-L."/>
        </authorList>
    </citation>
    <scope>NUCLEOTIDE SEQUENCE</scope>
    <source>
        <strain evidence="3">SP-371</strain>
    </source>
</reference>
<name>A0A678XDI2_9ACTN</name>
<evidence type="ECO:0000313" key="3">
    <source>
        <dbReference type="EMBL" id="AYU66232.1"/>
    </source>
</evidence>
<accession>A0A678XDI2</accession>
<dbReference type="Pfam" id="PF00975">
    <property type="entry name" value="Thioesterase"/>
    <property type="match status" value="1"/>
</dbReference>
<dbReference type="EMBL" id="MH025886">
    <property type="protein sequence ID" value="AYU66232.1"/>
    <property type="molecule type" value="Genomic_DNA"/>
</dbReference>
<sequence length="250" mass="26841">MSGPPRLFCFHHAGAGTSSFARWQRVFGERREVVPVLLPGRDARAAEPRITDPGRLTAELLDTLGPLLDRPYALYGHSLGAFVAHALARAVAGHGLREPDRVVLGAALPPHLPSPLLPAAFPPDHELLRRLVAQGQLPRAALEEGEDGVWHRRALPVIRDDLKLAAALRAAGGGPLHVPVLAVAGREDTVAPAHQVRQWRTCTTAGFALRTVAGGHFFVRHGRLPVLLGEELDAWPHTSPAAVRPQSSSV</sequence>
<evidence type="ECO:0000256" key="1">
    <source>
        <dbReference type="ARBA" id="ARBA00007169"/>
    </source>
</evidence>
<dbReference type="PANTHER" id="PTHR11487:SF0">
    <property type="entry name" value="S-ACYL FATTY ACID SYNTHASE THIOESTERASE, MEDIUM CHAIN"/>
    <property type="match status" value="1"/>
</dbReference>
<evidence type="ECO:0000259" key="2">
    <source>
        <dbReference type="Pfam" id="PF00975"/>
    </source>
</evidence>
<feature type="domain" description="Thioesterase" evidence="2">
    <location>
        <begin position="6"/>
        <end position="221"/>
    </location>
</feature>
<protein>
    <submittedName>
        <fullName evidence="3">TjhA4</fullName>
    </submittedName>
</protein>
<dbReference type="InterPro" id="IPR029058">
    <property type="entry name" value="AB_hydrolase_fold"/>
</dbReference>
<organism evidence="3">
    <name type="scientific">Streptomyces aureus</name>
    <dbReference type="NCBI Taxonomy" id="193461"/>
    <lineage>
        <taxon>Bacteria</taxon>
        <taxon>Bacillati</taxon>
        <taxon>Actinomycetota</taxon>
        <taxon>Actinomycetes</taxon>
        <taxon>Kitasatosporales</taxon>
        <taxon>Streptomycetaceae</taxon>
        <taxon>Streptomyces</taxon>
    </lineage>
</organism>
<dbReference type="Gene3D" id="3.40.50.1820">
    <property type="entry name" value="alpha/beta hydrolase"/>
    <property type="match status" value="1"/>
</dbReference>
<dbReference type="GO" id="GO:0008610">
    <property type="term" value="P:lipid biosynthetic process"/>
    <property type="evidence" value="ECO:0007669"/>
    <property type="project" value="TreeGrafter"/>
</dbReference>
<dbReference type="InterPro" id="IPR012223">
    <property type="entry name" value="TEII"/>
</dbReference>
<proteinExistence type="inferred from homology"/>
<dbReference type="InterPro" id="IPR001031">
    <property type="entry name" value="Thioesterase"/>
</dbReference>
<dbReference type="SUPFAM" id="SSF53474">
    <property type="entry name" value="alpha/beta-Hydrolases"/>
    <property type="match status" value="1"/>
</dbReference>
<dbReference type="PANTHER" id="PTHR11487">
    <property type="entry name" value="THIOESTERASE"/>
    <property type="match status" value="1"/>
</dbReference>
<comment type="similarity">
    <text evidence="1">Belongs to the thioesterase family.</text>
</comment>
<dbReference type="AlphaFoldDB" id="A0A678XDI2"/>